<evidence type="ECO:0000256" key="1">
    <source>
        <dbReference type="ARBA" id="ARBA00006889"/>
    </source>
</evidence>
<keyword evidence="2" id="KW-0998">Cell outer membrane</keyword>
<dbReference type="GO" id="GO:0006950">
    <property type="term" value="P:response to stress"/>
    <property type="evidence" value="ECO:0007669"/>
    <property type="project" value="UniProtKB-ARBA"/>
</dbReference>
<feature type="signal peptide" evidence="2">
    <location>
        <begin position="1"/>
        <end position="39"/>
    </location>
</feature>
<comment type="caution">
    <text evidence="4">The sequence shown here is derived from an EMBL/GenBank/DDBJ whole genome shotgun (WGS) entry which is preliminary data.</text>
</comment>
<dbReference type="Proteomes" id="UP000581135">
    <property type="component" value="Unassembled WGS sequence"/>
</dbReference>
<feature type="chain" id="PRO_5033201883" description="Outer membrane lipoprotein Blc" evidence="2">
    <location>
        <begin position="40"/>
        <end position="210"/>
    </location>
</feature>
<keyword evidence="2 4" id="KW-0449">Lipoprotein</keyword>
<dbReference type="PANTHER" id="PTHR10612:SF34">
    <property type="entry name" value="APOLIPOPROTEIN D"/>
    <property type="match status" value="1"/>
</dbReference>
<name>A0A839STI2_9PROT</name>
<dbReference type="PANTHER" id="PTHR10612">
    <property type="entry name" value="APOLIPOPROTEIN D"/>
    <property type="match status" value="1"/>
</dbReference>
<evidence type="ECO:0000256" key="2">
    <source>
        <dbReference type="PIRNR" id="PIRNR036893"/>
    </source>
</evidence>
<comment type="similarity">
    <text evidence="1 2">Belongs to the calycin superfamily. Lipocalin family.</text>
</comment>
<dbReference type="GO" id="GO:0009279">
    <property type="term" value="C:cell outer membrane"/>
    <property type="evidence" value="ECO:0007669"/>
    <property type="project" value="UniProtKB-SubCell"/>
</dbReference>
<dbReference type="InterPro" id="IPR012674">
    <property type="entry name" value="Calycin"/>
</dbReference>
<feature type="domain" description="Lipocalin/cytosolic fatty-acid binding" evidence="3">
    <location>
        <begin position="51"/>
        <end position="197"/>
    </location>
</feature>
<protein>
    <recommendedName>
        <fullName evidence="2">Outer membrane lipoprotein Blc</fullName>
    </recommendedName>
</protein>
<evidence type="ECO:0000259" key="3">
    <source>
        <dbReference type="Pfam" id="PF08212"/>
    </source>
</evidence>
<keyword evidence="2" id="KW-0732">Signal</keyword>
<proteinExistence type="inferred from homology"/>
<dbReference type="PIRSF" id="PIRSF036893">
    <property type="entry name" value="Lipocalin_ApoD"/>
    <property type="match status" value="1"/>
</dbReference>
<comment type="subunit">
    <text evidence="2">Homodimer.</text>
</comment>
<sequence length="210" mass="23399">MTAFDFEANRAKLNGMRKWPHLLAVLGLALLFEPTRAPAQDQTVNPILNFEIGRYLGLWHEIASIPAWFQEDCVARATATYALAEEPGRLTVLNACQTAGGGRTEAEGRARLTGALNRGALEVTFVEIFGWWLWPAAGDYTIIALDDDYRWSAVGHPSRDYGWILSREESLSDETLKMIAAHFRAAGYDTCRILTTPRQDGEARVPLCED</sequence>
<dbReference type="AlphaFoldDB" id="A0A839STI2"/>
<dbReference type="SUPFAM" id="SSF50814">
    <property type="entry name" value="Lipocalins"/>
    <property type="match status" value="1"/>
</dbReference>
<gene>
    <name evidence="4" type="ORF">FHR98_001578</name>
</gene>
<dbReference type="InterPro" id="IPR022271">
    <property type="entry name" value="Lipocalin_ApoD"/>
</dbReference>
<comment type="function">
    <text evidence="2">Involved in the storage or transport of lipids necessary for membrane maintenance under stressful conditions. Displays a binding preference for lysophospholipids.</text>
</comment>
<dbReference type="RefSeq" id="WP_183416107.1">
    <property type="nucleotide sequence ID" value="NZ_JACHXA010000003.1"/>
</dbReference>
<organism evidence="4 5">
    <name type="scientific">Limibacillus halophilus</name>
    <dbReference type="NCBI Taxonomy" id="1579333"/>
    <lineage>
        <taxon>Bacteria</taxon>
        <taxon>Pseudomonadati</taxon>
        <taxon>Pseudomonadota</taxon>
        <taxon>Alphaproteobacteria</taxon>
        <taxon>Rhodospirillales</taxon>
        <taxon>Rhodovibrionaceae</taxon>
        <taxon>Limibacillus</taxon>
    </lineage>
</organism>
<dbReference type="Pfam" id="PF08212">
    <property type="entry name" value="Lipocalin_2"/>
    <property type="match status" value="1"/>
</dbReference>
<dbReference type="GO" id="GO:0008289">
    <property type="term" value="F:lipid binding"/>
    <property type="evidence" value="ECO:0007669"/>
    <property type="project" value="UniProtKB-UniRule"/>
</dbReference>
<keyword evidence="2" id="KW-0472">Membrane</keyword>
<dbReference type="InterPro" id="IPR047202">
    <property type="entry name" value="Lipocalin_Blc-like_dom"/>
</dbReference>
<keyword evidence="5" id="KW-1185">Reference proteome</keyword>
<dbReference type="Gene3D" id="2.40.128.20">
    <property type="match status" value="1"/>
</dbReference>
<reference evidence="4 5" key="1">
    <citation type="submission" date="2020-08" db="EMBL/GenBank/DDBJ databases">
        <title>Genomic Encyclopedia of Type Strains, Phase III (KMG-III): the genomes of soil and plant-associated and newly described type strains.</title>
        <authorList>
            <person name="Whitman W."/>
        </authorList>
    </citation>
    <scope>NUCLEOTIDE SEQUENCE [LARGE SCALE GENOMIC DNA]</scope>
    <source>
        <strain evidence="4 5">CECT 8803</strain>
    </source>
</reference>
<comment type="subcellular location">
    <subcellularLocation>
        <location evidence="2">Cell outer membrane</location>
    </subcellularLocation>
</comment>
<keyword evidence="2" id="KW-0446">Lipid-binding</keyword>
<evidence type="ECO:0000313" key="5">
    <source>
        <dbReference type="Proteomes" id="UP000581135"/>
    </source>
</evidence>
<dbReference type="EMBL" id="JACHXA010000003">
    <property type="protein sequence ID" value="MBB3065299.1"/>
    <property type="molecule type" value="Genomic_DNA"/>
</dbReference>
<dbReference type="CDD" id="cd19438">
    <property type="entry name" value="lipocalin_Blc-like"/>
    <property type="match status" value="1"/>
</dbReference>
<evidence type="ECO:0000313" key="4">
    <source>
        <dbReference type="EMBL" id="MBB3065299.1"/>
    </source>
</evidence>
<dbReference type="InterPro" id="IPR000566">
    <property type="entry name" value="Lipocln_cytosolic_FA-bd_dom"/>
</dbReference>
<accession>A0A839STI2</accession>